<protein>
    <submittedName>
        <fullName evidence="2">Uncharacterized protein</fullName>
    </submittedName>
</protein>
<sequence>MDKDSAKNKMMMTLIIDQRPLYTQPGKEEKLGPYFLASENNRFKSKSFLGFGYFFFSRAKPKSFCFSKACESSRKEFGYPCEIELWGDSTYISILVEELKGGCCRQREIRHIVENVARREECTRERTCLKDGLGTDFCALLDELSSPYVYAACIIRISRSTFGSDWAILPFNNVVSYCGIVFRSKNCLRGLLSVGMTWRRAKDGGARIRNCSSRSGRGEKGGVQGDRKTCPSSDHGAGCVGFPENGVSYPQFGPEYKSLPPPGGGEDFHREGMIGLVSVIRMTDQVRRGRKLIYGLQLPHPASLRRQDSEGYSPTICRLPLNSACGRYCARALFTIEVHLGSDHSQISLSEFLRLWRRIMAKQSRRGAASSTVQ</sequence>
<reference evidence="2" key="1">
    <citation type="submission" date="2020-08" db="EMBL/GenBank/DDBJ databases">
        <title>Multicomponent nature underlies the extraordinary mechanical properties of spider dragline silk.</title>
        <authorList>
            <person name="Kono N."/>
            <person name="Nakamura H."/>
            <person name="Mori M."/>
            <person name="Yoshida Y."/>
            <person name="Ohtoshi R."/>
            <person name="Malay A.D."/>
            <person name="Moran D.A.P."/>
            <person name="Tomita M."/>
            <person name="Numata K."/>
            <person name="Arakawa K."/>
        </authorList>
    </citation>
    <scope>NUCLEOTIDE SEQUENCE</scope>
</reference>
<proteinExistence type="predicted"/>
<feature type="region of interest" description="Disordered" evidence="1">
    <location>
        <begin position="212"/>
        <end position="231"/>
    </location>
</feature>
<evidence type="ECO:0000313" key="3">
    <source>
        <dbReference type="Proteomes" id="UP000887013"/>
    </source>
</evidence>
<gene>
    <name evidence="2" type="ORF">NPIL_553511</name>
</gene>
<evidence type="ECO:0000256" key="1">
    <source>
        <dbReference type="SAM" id="MobiDB-lite"/>
    </source>
</evidence>
<name>A0A8X6M8A1_NEPPI</name>
<dbReference type="Proteomes" id="UP000887013">
    <property type="component" value="Unassembled WGS sequence"/>
</dbReference>
<keyword evidence="3" id="KW-1185">Reference proteome</keyword>
<dbReference type="AlphaFoldDB" id="A0A8X6M8A1"/>
<dbReference type="EMBL" id="BMAW01041875">
    <property type="protein sequence ID" value="GFS31181.1"/>
    <property type="molecule type" value="Genomic_DNA"/>
</dbReference>
<accession>A0A8X6M8A1</accession>
<evidence type="ECO:0000313" key="2">
    <source>
        <dbReference type="EMBL" id="GFS31181.1"/>
    </source>
</evidence>
<organism evidence="2 3">
    <name type="scientific">Nephila pilipes</name>
    <name type="common">Giant wood spider</name>
    <name type="synonym">Nephila maculata</name>
    <dbReference type="NCBI Taxonomy" id="299642"/>
    <lineage>
        <taxon>Eukaryota</taxon>
        <taxon>Metazoa</taxon>
        <taxon>Ecdysozoa</taxon>
        <taxon>Arthropoda</taxon>
        <taxon>Chelicerata</taxon>
        <taxon>Arachnida</taxon>
        <taxon>Araneae</taxon>
        <taxon>Araneomorphae</taxon>
        <taxon>Entelegynae</taxon>
        <taxon>Araneoidea</taxon>
        <taxon>Nephilidae</taxon>
        <taxon>Nephila</taxon>
    </lineage>
</organism>
<comment type="caution">
    <text evidence="2">The sequence shown here is derived from an EMBL/GenBank/DDBJ whole genome shotgun (WGS) entry which is preliminary data.</text>
</comment>
<feature type="compositionally biased region" description="Basic and acidic residues" evidence="1">
    <location>
        <begin position="216"/>
        <end position="229"/>
    </location>
</feature>